<name>W9CSQ7_SCLBF</name>
<feature type="compositionally biased region" description="Polar residues" evidence="1">
    <location>
        <begin position="137"/>
        <end position="146"/>
    </location>
</feature>
<dbReference type="Proteomes" id="UP000019487">
    <property type="component" value="Unassembled WGS sequence"/>
</dbReference>
<feature type="compositionally biased region" description="Low complexity" evidence="1">
    <location>
        <begin position="601"/>
        <end position="619"/>
    </location>
</feature>
<organism evidence="2 3">
    <name type="scientific">Sclerotinia borealis (strain F-4128)</name>
    <dbReference type="NCBI Taxonomy" id="1432307"/>
    <lineage>
        <taxon>Eukaryota</taxon>
        <taxon>Fungi</taxon>
        <taxon>Dikarya</taxon>
        <taxon>Ascomycota</taxon>
        <taxon>Pezizomycotina</taxon>
        <taxon>Leotiomycetes</taxon>
        <taxon>Helotiales</taxon>
        <taxon>Sclerotiniaceae</taxon>
        <taxon>Sclerotinia</taxon>
    </lineage>
</organism>
<feature type="compositionally biased region" description="Polar residues" evidence="1">
    <location>
        <begin position="94"/>
        <end position="106"/>
    </location>
</feature>
<feature type="region of interest" description="Disordered" evidence="1">
    <location>
        <begin position="240"/>
        <end position="268"/>
    </location>
</feature>
<feature type="compositionally biased region" description="Low complexity" evidence="1">
    <location>
        <begin position="644"/>
        <end position="699"/>
    </location>
</feature>
<feature type="compositionally biased region" description="Polar residues" evidence="1">
    <location>
        <begin position="244"/>
        <end position="254"/>
    </location>
</feature>
<feature type="compositionally biased region" description="Basic residues" evidence="1">
    <location>
        <begin position="38"/>
        <end position="50"/>
    </location>
</feature>
<dbReference type="AlphaFoldDB" id="W9CSQ7"/>
<evidence type="ECO:0000256" key="1">
    <source>
        <dbReference type="SAM" id="MobiDB-lite"/>
    </source>
</evidence>
<accession>W9CSQ7</accession>
<comment type="caution">
    <text evidence="2">The sequence shown here is derived from an EMBL/GenBank/DDBJ whole genome shotgun (WGS) entry which is preliminary data.</text>
</comment>
<protein>
    <submittedName>
        <fullName evidence="2">Uncharacterized protein</fullName>
    </submittedName>
</protein>
<feature type="compositionally biased region" description="Polar residues" evidence="1">
    <location>
        <begin position="74"/>
        <end position="85"/>
    </location>
</feature>
<feature type="region of interest" description="Disordered" evidence="1">
    <location>
        <begin position="127"/>
        <end position="175"/>
    </location>
</feature>
<feature type="compositionally biased region" description="Basic and acidic residues" evidence="1">
    <location>
        <begin position="61"/>
        <end position="73"/>
    </location>
</feature>
<gene>
    <name evidence="2" type="ORF">SBOR_0729</name>
</gene>
<dbReference type="EMBL" id="AYSA01000028">
    <property type="protein sequence ID" value="ESZ98871.1"/>
    <property type="molecule type" value="Genomic_DNA"/>
</dbReference>
<feature type="region of interest" description="Disordered" evidence="1">
    <location>
        <begin position="503"/>
        <end position="730"/>
    </location>
</feature>
<dbReference type="OrthoDB" id="3557584at2759"/>
<sequence length="789" mass="85128">MAPMKDTTITPSRISIPRVAKNKPKESPEPIPKTTPKTIKKAPGRPKKPVAAKIPTTKAIPARDGKGKGKETEMTTPEVLSNSPPSDEIIRQEATYQNPFSTESSRNNTAALLSQWEAINSPILNSPESEKRLVDRTPTSNMSSLAKSKHERAYSASQRGRHIAIPPPASKDRGEQTAQLFEANKQHRLDSLVEGKFPDPTYPRASISGGTEPSPGFSTAMGFKYSPGFGGPHGFNMSPKNKFGFNTTPNSSAVPGTEDPSLEQTQPANPIDRADQIISDADVDAVPSHRVDGNAFTVPDSGSPVNWQNLPTEWDNNFVDWNQNRFTGQNYVGYQPFQHGSFRYPPNTLSFANQAPPPILPHGSYLGPMYPQYHPHETLDYGTTGTWTGPAIATQVPGVPLFPTKVSDNSELMDIKESRMTRGKTIFVPGGRIVKTTTTVFTPTGEEKKKGKNVERAPEDKVGIVVVDKEGNVDVESGDWLAGFNRIEGWEVEALLSRNRRRWPNKNRNGVTKKVITKNHTLKKAAPSKKDSTAPKSTPKSPTTESNLDYISFDLPPLPKSTRSRATRISKSVPEPAKNATVSKANRVTGATQAKKTSVPSLKANSKAKTKASTLTTPSQPQAAARKTVKPTSTPASKVRSARSSSTKPSPTPAKTKAPKTKSSTKSSTKSATSKSTAATPTAATPTTAPAKTPAKKSALSSGSNPTASKARKPEKSAPKTGALETVNTRDLEEQVKIYLSLADKAAKNAGRLRGKGAERAAKDFEALMGFVEDGCKELERRGVDFRGE</sequence>
<keyword evidence="3" id="KW-1185">Reference proteome</keyword>
<evidence type="ECO:0000313" key="2">
    <source>
        <dbReference type="EMBL" id="ESZ98871.1"/>
    </source>
</evidence>
<evidence type="ECO:0000313" key="3">
    <source>
        <dbReference type="Proteomes" id="UP000019487"/>
    </source>
</evidence>
<reference evidence="2 3" key="1">
    <citation type="journal article" date="2014" name="Genome Announc.">
        <title>Draft genome sequence of Sclerotinia borealis, a psychrophilic plant pathogenic fungus.</title>
        <authorList>
            <person name="Mardanov A.V."/>
            <person name="Beletsky A.V."/>
            <person name="Kadnikov V.V."/>
            <person name="Ignatov A.N."/>
            <person name="Ravin N.V."/>
        </authorList>
    </citation>
    <scope>NUCLEOTIDE SEQUENCE [LARGE SCALE GENOMIC DNA]</scope>
    <source>
        <strain evidence="3">F-4157</strain>
    </source>
</reference>
<dbReference type="HOGENOM" id="CLU_329589_0_0_1"/>
<proteinExistence type="predicted"/>
<feature type="compositionally biased region" description="Basic residues" evidence="1">
    <location>
        <begin position="515"/>
        <end position="527"/>
    </location>
</feature>
<feature type="compositionally biased region" description="Low complexity" evidence="1">
    <location>
        <begin position="534"/>
        <end position="544"/>
    </location>
</feature>
<feature type="region of interest" description="Disordered" evidence="1">
    <location>
        <begin position="1"/>
        <end position="106"/>
    </location>
</feature>
<feature type="compositionally biased region" description="Polar residues" evidence="1">
    <location>
        <begin position="580"/>
        <end position="600"/>
    </location>
</feature>